<dbReference type="Gene3D" id="3.90.79.10">
    <property type="entry name" value="Nucleoside Triphosphate Pyrophosphohydrolase"/>
    <property type="match status" value="1"/>
</dbReference>
<evidence type="ECO:0000259" key="4">
    <source>
        <dbReference type="PROSITE" id="PS51462"/>
    </source>
</evidence>
<dbReference type="PANTHER" id="PTHR43046">
    <property type="entry name" value="GDP-MANNOSE MANNOSYL HYDROLASE"/>
    <property type="match status" value="1"/>
</dbReference>
<dbReference type="EMBL" id="JBHSAJ010000186">
    <property type="protein sequence ID" value="MFC3938719.1"/>
    <property type="molecule type" value="Genomic_DNA"/>
</dbReference>
<dbReference type="InterPro" id="IPR015797">
    <property type="entry name" value="NUDIX_hydrolase-like_dom_sf"/>
</dbReference>
<name>A0ABV8DJM8_9BURK</name>
<dbReference type="CDD" id="cd04688">
    <property type="entry name" value="NUDIX_Hydrolase"/>
    <property type="match status" value="1"/>
</dbReference>
<evidence type="ECO:0000256" key="1">
    <source>
        <dbReference type="ARBA" id="ARBA00001946"/>
    </source>
</evidence>
<keyword evidence="2 3" id="KW-0378">Hydrolase</keyword>
<protein>
    <submittedName>
        <fullName evidence="5">NUDIX hydrolase</fullName>
    </submittedName>
</protein>
<dbReference type="SUPFAM" id="SSF55811">
    <property type="entry name" value="Nudix"/>
    <property type="match status" value="1"/>
</dbReference>
<comment type="caution">
    <text evidence="5">The sequence shown here is derived from an EMBL/GenBank/DDBJ whole genome shotgun (WGS) entry which is preliminary data.</text>
</comment>
<dbReference type="RefSeq" id="WP_377808901.1">
    <property type="nucleotide sequence ID" value="NZ_JBHSAJ010000186.1"/>
</dbReference>
<evidence type="ECO:0000313" key="5">
    <source>
        <dbReference type="EMBL" id="MFC3938719.1"/>
    </source>
</evidence>
<reference evidence="6" key="1">
    <citation type="journal article" date="2019" name="Int. J. Syst. Evol. Microbiol.">
        <title>The Global Catalogue of Microorganisms (GCM) 10K type strain sequencing project: providing services to taxonomists for standard genome sequencing and annotation.</title>
        <authorList>
            <consortium name="The Broad Institute Genomics Platform"/>
            <consortium name="The Broad Institute Genome Sequencing Center for Infectious Disease"/>
            <person name="Wu L."/>
            <person name="Ma J."/>
        </authorList>
    </citation>
    <scope>NUCLEOTIDE SEQUENCE [LARGE SCALE GENOMIC DNA]</scope>
    <source>
        <strain evidence="6">CCUG 2113</strain>
    </source>
</reference>
<comment type="cofactor">
    <cofactor evidence="1">
        <name>Mg(2+)</name>
        <dbReference type="ChEBI" id="CHEBI:18420"/>
    </cofactor>
</comment>
<dbReference type="PROSITE" id="PS00893">
    <property type="entry name" value="NUDIX_BOX"/>
    <property type="match status" value="1"/>
</dbReference>
<dbReference type="GO" id="GO:0016787">
    <property type="term" value="F:hydrolase activity"/>
    <property type="evidence" value="ECO:0007669"/>
    <property type="project" value="UniProtKB-KW"/>
</dbReference>
<comment type="similarity">
    <text evidence="3">Belongs to the Nudix hydrolase family.</text>
</comment>
<dbReference type="Pfam" id="PF00293">
    <property type="entry name" value="NUDIX"/>
    <property type="match status" value="1"/>
</dbReference>
<evidence type="ECO:0000256" key="3">
    <source>
        <dbReference type="RuleBase" id="RU003476"/>
    </source>
</evidence>
<evidence type="ECO:0000256" key="2">
    <source>
        <dbReference type="ARBA" id="ARBA00022801"/>
    </source>
</evidence>
<proteinExistence type="inferred from homology"/>
<dbReference type="PROSITE" id="PS51462">
    <property type="entry name" value="NUDIX"/>
    <property type="match status" value="1"/>
</dbReference>
<feature type="domain" description="Nudix hydrolase" evidence="4">
    <location>
        <begin position="1"/>
        <end position="132"/>
    </location>
</feature>
<accession>A0ABV8DJM8</accession>
<dbReference type="Proteomes" id="UP001595693">
    <property type="component" value="Unassembled WGS sequence"/>
</dbReference>
<evidence type="ECO:0000313" key="6">
    <source>
        <dbReference type="Proteomes" id="UP001595693"/>
    </source>
</evidence>
<gene>
    <name evidence="5" type="ORF">ACFOW3_29285</name>
</gene>
<keyword evidence="6" id="KW-1185">Reference proteome</keyword>
<sequence length="158" mass="16992">MAALITQQGRVLLHCAQGDPFWALPGGGIEPGETAAQALVRELQEELGQAVEPGALSCVVENFFFHADQLHHEIGLCLHASPLQDGPLANGEGPYEGVEGGRRLVFAWFSSDDLAHMDIRPTILRSYLRELLACGSRGVAHLVHREEPLPSIPATSPA</sequence>
<dbReference type="InterPro" id="IPR020084">
    <property type="entry name" value="NUDIX_hydrolase_CS"/>
</dbReference>
<dbReference type="InterPro" id="IPR000086">
    <property type="entry name" value="NUDIX_hydrolase_dom"/>
</dbReference>
<dbReference type="InterPro" id="IPR020476">
    <property type="entry name" value="Nudix_hydrolase"/>
</dbReference>
<dbReference type="PRINTS" id="PR00502">
    <property type="entry name" value="NUDIXFAMILY"/>
</dbReference>
<organism evidence="5 6">
    <name type="scientific">Acidovorax facilis</name>
    <dbReference type="NCBI Taxonomy" id="12917"/>
    <lineage>
        <taxon>Bacteria</taxon>
        <taxon>Pseudomonadati</taxon>
        <taxon>Pseudomonadota</taxon>
        <taxon>Betaproteobacteria</taxon>
        <taxon>Burkholderiales</taxon>
        <taxon>Comamonadaceae</taxon>
        <taxon>Acidovorax</taxon>
    </lineage>
</organism>
<dbReference type="PANTHER" id="PTHR43046:SF14">
    <property type="entry name" value="MUTT_NUDIX FAMILY PROTEIN"/>
    <property type="match status" value="1"/>
</dbReference>